<proteinExistence type="predicted"/>
<reference evidence="1" key="1">
    <citation type="submission" date="2022-10" db="EMBL/GenBank/DDBJ databases">
        <title>Genome sequences of endogenous nimaviruses in decapod crustaceans.</title>
        <authorList>
            <person name="Kawato S."/>
            <person name="Nozaki R."/>
            <person name="Kondo H."/>
            <person name="Hirono I."/>
        </authorList>
    </citation>
    <scope>NUCLEOTIDE SEQUENCE</scope>
    <source>
        <strain evidence="1">TUMSAT20210906</strain>
    </source>
</reference>
<name>A0A9C7BXC4_9VIRU</name>
<sequence>MNEIKIDTLCVKNFDDYISSNSGSDNNNNKATFSNYFQKVIIKRNCCDDDEEDDDDDNRAKYFIFLPLSFSKTSKRDVIRLFLLPFIKNFNIKDIADCSCSKKTYFKCSTCCVKNDTHFEKLFTVTLLRRIKMNYNEHFEKYEICNNIFLILCNMDKNLADISSKLKTFFFDKENFNDKKNSARETRSCTFCSHSSSSGKGEMRRRRRRRRSSSILPSRFTFVIINYKKCLREVFKNILFLIDVSISSSIIKILNIVVC</sequence>
<evidence type="ECO:0000313" key="1">
    <source>
        <dbReference type="EMBL" id="BDT63387.1"/>
    </source>
</evidence>
<dbReference type="EMBL" id="LC738883">
    <property type="protein sequence ID" value="BDT63387.1"/>
    <property type="molecule type" value="Genomic_DNA"/>
</dbReference>
<accession>A0A9C7BXC4</accession>
<organism evidence="1">
    <name type="scientific">Armadillidium vulgare clopovirus</name>
    <dbReference type="NCBI Taxonomy" id="2984284"/>
    <lineage>
        <taxon>Viruses</taxon>
        <taxon>Viruses incertae sedis</taxon>
        <taxon>Naldaviricetes</taxon>
        <taxon>Nimaviridae</taxon>
    </lineage>
</organism>
<protein>
    <submittedName>
        <fullName evidence="1">Uncharacterized protein</fullName>
    </submittedName>
</protein>